<protein>
    <recommendedName>
        <fullName evidence="4">F-box domain-containing protein</fullName>
    </recommendedName>
</protein>
<dbReference type="InterPro" id="IPR032675">
    <property type="entry name" value="LRR_dom_sf"/>
</dbReference>
<dbReference type="AlphaFoldDB" id="A0A067SPL4"/>
<keyword evidence="3" id="KW-1185">Reference proteome</keyword>
<dbReference type="Gene3D" id="3.80.10.10">
    <property type="entry name" value="Ribonuclease Inhibitor"/>
    <property type="match status" value="1"/>
</dbReference>
<dbReference type="Proteomes" id="UP000027222">
    <property type="component" value="Unassembled WGS sequence"/>
</dbReference>
<organism evidence="2 3">
    <name type="scientific">Galerina marginata (strain CBS 339.88)</name>
    <dbReference type="NCBI Taxonomy" id="685588"/>
    <lineage>
        <taxon>Eukaryota</taxon>
        <taxon>Fungi</taxon>
        <taxon>Dikarya</taxon>
        <taxon>Basidiomycota</taxon>
        <taxon>Agaricomycotina</taxon>
        <taxon>Agaricomycetes</taxon>
        <taxon>Agaricomycetidae</taxon>
        <taxon>Agaricales</taxon>
        <taxon>Agaricineae</taxon>
        <taxon>Strophariaceae</taxon>
        <taxon>Galerina</taxon>
    </lineage>
</organism>
<gene>
    <name evidence="2" type="ORF">GALMADRAFT_146075</name>
</gene>
<evidence type="ECO:0000256" key="1">
    <source>
        <dbReference type="SAM" id="MobiDB-lite"/>
    </source>
</evidence>
<evidence type="ECO:0000313" key="3">
    <source>
        <dbReference type="Proteomes" id="UP000027222"/>
    </source>
</evidence>
<dbReference type="EMBL" id="KL142406">
    <property type="protein sequence ID" value="KDR68728.1"/>
    <property type="molecule type" value="Genomic_DNA"/>
</dbReference>
<evidence type="ECO:0008006" key="4">
    <source>
        <dbReference type="Google" id="ProtNLM"/>
    </source>
</evidence>
<feature type="region of interest" description="Disordered" evidence="1">
    <location>
        <begin position="1"/>
        <end position="46"/>
    </location>
</feature>
<reference evidence="3" key="1">
    <citation type="journal article" date="2014" name="Proc. Natl. Acad. Sci. U.S.A.">
        <title>Extensive sampling of basidiomycete genomes demonstrates inadequacy of the white-rot/brown-rot paradigm for wood decay fungi.</title>
        <authorList>
            <person name="Riley R."/>
            <person name="Salamov A.A."/>
            <person name="Brown D.W."/>
            <person name="Nagy L.G."/>
            <person name="Floudas D."/>
            <person name="Held B.W."/>
            <person name="Levasseur A."/>
            <person name="Lombard V."/>
            <person name="Morin E."/>
            <person name="Otillar R."/>
            <person name="Lindquist E.A."/>
            <person name="Sun H."/>
            <person name="LaButti K.M."/>
            <person name="Schmutz J."/>
            <person name="Jabbour D."/>
            <person name="Luo H."/>
            <person name="Baker S.E."/>
            <person name="Pisabarro A.G."/>
            <person name="Walton J.D."/>
            <person name="Blanchette R.A."/>
            <person name="Henrissat B."/>
            <person name="Martin F."/>
            <person name="Cullen D."/>
            <person name="Hibbett D.S."/>
            <person name="Grigoriev I.V."/>
        </authorList>
    </citation>
    <scope>NUCLEOTIDE SEQUENCE [LARGE SCALE GENOMIC DNA]</scope>
    <source>
        <strain evidence="3">CBS 339.88</strain>
    </source>
</reference>
<proteinExistence type="predicted"/>
<dbReference type="HOGENOM" id="CLU_063711_0_0_1"/>
<evidence type="ECO:0000313" key="2">
    <source>
        <dbReference type="EMBL" id="KDR68728.1"/>
    </source>
</evidence>
<feature type="compositionally biased region" description="Basic and acidic residues" evidence="1">
    <location>
        <begin position="25"/>
        <end position="34"/>
    </location>
</feature>
<accession>A0A067SPL4</accession>
<dbReference type="OrthoDB" id="2891411at2759"/>
<sequence length="395" mass="44679">MPKRSKRSKEDKEAGPPAKKRGRPSKNENQELPKPEPTYPESGLGQPIIELGQATPRVNTSGLATFPDELLLEVMSYYPPIPLPTVEPQPPIDADAQIERRETLAALSHTCSNLRRFFRPYIWQRIEVVSGMPVGNRRRVGKKTKANERLSNQELLRQLEIVTIRDTSLSEYVNVINVEIKDYSSHSVLEELARCMAVFPNLHTVKLLVLVDPLNAFDTEKIFAKHSYPQIRTAMVSTRGFPLLRSCPGVQFAYSTEDCKTGHLTRVMLHSCPLLQNLYLDVPEAGLEEIVSAFPEVRTLELHFGMLGFSLHAPSFALISGFKRLKNLELRAAGSITHNMKDEVLVWAKNLLLELQKVDKEEKLLCLYYSEPSDDYLTKEISIVLPVPEPLQGER</sequence>
<name>A0A067SPL4_GALM3</name>